<dbReference type="Proteomes" id="UP000018144">
    <property type="component" value="Unassembled WGS sequence"/>
</dbReference>
<dbReference type="AlphaFoldDB" id="U4LWA7"/>
<accession>U4LWA7</accession>
<name>U4LWA7_PYROM</name>
<evidence type="ECO:0000313" key="1">
    <source>
        <dbReference type="EMBL" id="CCX33466.1"/>
    </source>
</evidence>
<protein>
    <submittedName>
        <fullName evidence="1">Uncharacterized protein</fullName>
    </submittedName>
</protein>
<proteinExistence type="predicted"/>
<evidence type="ECO:0000313" key="2">
    <source>
        <dbReference type="Proteomes" id="UP000018144"/>
    </source>
</evidence>
<reference evidence="1 2" key="1">
    <citation type="journal article" date="2013" name="PLoS Genet.">
        <title>The genome and development-dependent transcriptomes of Pyronema confluens: a window into fungal evolution.</title>
        <authorList>
            <person name="Traeger S."/>
            <person name="Altegoer F."/>
            <person name="Freitag M."/>
            <person name="Gabaldon T."/>
            <person name="Kempken F."/>
            <person name="Kumar A."/>
            <person name="Marcet-Houben M."/>
            <person name="Poggeler S."/>
            <person name="Stajich J.E."/>
            <person name="Nowrousian M."/>
        </authorList>
    </citation>
    <scope>NUCLEOTIDE SEQUENCE [LARGE SCALE GENOMIC DNA]</scope>
    <source>
        <strain evidence="2">CBS 100304</strain>
        <tissue evidence="1">Vegetative mycelium</tissue>
    </source>
</reference>
<gene>
    <name evidence="1" type="ORF">PCON_01176</name>
</gene>
<keyword evidence="2" id="KW-1185">Reference proteome</keyword>
<dbReference type="EMBL" id="HF936097">
    <property type="protein sequence ID" value="CCX33466.1"/>
    <property type="molecule type" value="Genomic_DNA"/>
</dbReference>
<organism evidence="1 2">
    <name type="scientific">Pyronema omphalodes (strain CBS 100304)</name>
    <name type="common">Pyronema confluens</name>
    <dbReference type="NCBI Taxonomy" id="1076935"/>
    <lineage>
        <taxon>Eukaryota</taxon>
        <taxon>Fungi</taxon>
        <taxon>Dikarya</taxon>
        <taxon>Ascomycota</taxon>
        <taxon>Pezizomycotina</taxon>
        <taxon>Pezizomycetes</taxon>
        <taxon>Pezizales</taxon>
        <taxon>Pyronemataceae</taxon>
        <taxon>Pyronema</taxon>
    </lineage>
</organism>
<sequence>MGLIGLPNCSQVLEWTRVAIKYGDELYKPHNVSRVSKNDAYRVNNLQKAVI</sequence>